<comment type="caution">
    <text evidence="2">The sequence shown here is derived from an EMBL/GenBank/DDBJ whole genome shotgun (WGS) entry which is preliminary data.</text>
</comment>
<keyword evidence="3" id="KW-1185">Reference proteome</keyword>
<evidence type="ECO:0000259" key="1">
    <source>
        <dbReference type="Pfam" id="PF12680"/>
    </source>
</evidence>
<dbReference type="Proteomes" id="UP001518976">
    <property type="component" value="Unassembled WGS sequence"/>
</dbReference>
<sequence length="130" mass="14982">MRTFDANDPGRFIADFITGFHEELLSSEEDAEAVVDRYHAPDVVQIADGHWMDRAKLVAHTRPIRKRRPELRMSVHEAFADDDRLAARYTMHVRDPKRELDIEVCFFGHFAADGRLRRAHMLTRAVPVAG</sequence>
<feature type="domain" description="SnoaL-like" evidence="1">
    <location>
        <begin position="28"/>
        <end position="118"/>
    </location>
</feature>
<dbReference type="EMBL" id="JAFFZN010000005">
    <property type="protein sequence ID" value="MBO8185507.1"/>
    <property type="molecule type" value="Genomic_DNA"/>
</dbReference>
<dbReference type="Gene3D" id="3.10.450.50">
    <property type="match status" value="1"/>
</dbReference>
<evidence type="ECO:0000313" key="3">
    <source>
        <dbReference type="Proteomes" id="UP001518976"/>
    </source>
</evidence>
<dbReference type="InterPro" id="IPR032710">
    <property type="entry name" value="NTF2-like_dom_sf"/>
</dbReference>
<name>A0ABS3WQW5_9ACTN</name>
<dbReference type="Pfam" id="PF12680">
    <property type="entry name" value="SnoaL_2"/>
    <property type="match status" value="1"/>
</dbReference>
<proteinExistence type="predicted"/>
<evidence type="ECO:0000313" key="2">
    <source>
        <dbReference type="EMBL" id="MBO8185507.1"/>
    </source>
</evidence>
<gene>
    <name evidence="2" type="ORF">JW592_08535</name>
</gene>
<organism evidence="2 3">
    <name type="scientific">Streptomyces spirodelae</name>
    <dbReference type="NCBI Taxonomy" id="2812904"/>
    <lineage>
        <taxon>Bacteria</taxon>
        <taxon>Bacillati</taxon>
        <taxon>Actinomycetota</taxon>
        <taxon>Actinomycetes</taxon>
        <taxon>Kitasatosporales</taxon>
        <taxon>Streptomycetaceae</taxon>
        <taxon>Streptomyces</taxon>
    </lineage>
</organism>
<accession>A0ABS3WQW5</accession>
<reference evidence="2 3" key="1">
    <citation type="submission" date="2021-02" db="EMBL/GenBank/DDBJ databases">
        <title>Streptomyces spirodelae sp. nov., isolated from duckweed.</title>
        <authorList>
            <person name="Saimee Y."/>
            <person name="Duangmal K."/>
        </authorList>
    </citation>
    <scope>NUCLEOTIDE SEQUENCE [LARGE SCALE GENOMIC DNA]</scope>
    <source>
        <strain evidence="2 3">DW4-2</strain>
    </source>
</reference>
<dbReference type="SUPFAM" id="SSF54427">
    <property type="entry name" value="NTF2-like"/>
    <property type="match status" value="1"/>
</dbReference>
<dbReference type="RefSeq" id="WP_209264312.1">
    <property type="nucleotide sequence ID" value="NZ_JAFFZN010000005.1"/>
</dbReference>
<dbReference type="InterPro" id="IPR037401">
    <property type="entry name" value="SnoaL-like"/>
</dbReference>
<protein>
    <submittedName>
        <fullName evidence="2">Nuclear transport factor 2 family protein</fullName>
    </submittedName>
</protein>